<name>A0A1V8TIT9_9PEZI</name>
<evidence type="ECO:0000313" key="3">
    <source>
        <dbReference type="Proteomes" id="UP000192596"/>
    </source>
</evidence>
<dbReference type="SUPFAM" id="SSF82199">
    <property type="entry name" value="SET domain"/>
    <property type="match status" value="1"/>
</dbReference>
<evidence type="ECO:0000259" key="1">
    <source>
        <dbReference type="PROSITE" id="PS50280"/>
    </source>
</evidence>
<sequence>MFNTVSDNIKTQLPVPPNWPEDITYLNDLTYSAAVTSEQRTALGRTTTDLEGHARIAAEQIAATQSRACIRIISDPKHPAYNQRGLFAASDLPPDSFILLYQGHVHTNSLSDTNSKSDYDLSLDRLLDLSVDACSSGNESRFCNDYRGITERPNAEFRDCFIQVPSEKRAGGSKWERRVGIFVLSAGNAGLRKKGVREGEEVCVSYGKQYWESRKVVAGFRKDAEMLRVATAALEL</sequence>
<dbReference type="InterPro" id="IPR046341">
    <property type="entry name" value="SET_dom_sf"/>
</dbReference>
<dbReference type="OrthoDB" id="5792673at2759"/>
<dbReference type="Pfam" id="PF00856">
    <property type="entry name" value="SET"/>
    <property type="match status" value="1"/>
</dbReference>
<dbReference type="Proteomes" id="UP000192596">
    <property type="component" value="Unassembled WGS sequence"/>
</dbReference>
<proteinExistence type="predicted"/>
<dbReference type="Gene3D" id="2.170.270.10">
    <property type="entry name" value="SET domain"/>
    <property type="match status" value="1"/>
</dbReference>
<organism evidence="2 3">
    <name type="scientific">Cryoendolithus antarcticus</name>
    <dbReference type="NCBI Taxonomy" id="1507870"/>
    <lineage>
        <taxon>Eukaryota</taxon>
        <taxon>Fungi</taxon>
        <taxon>Dikarya</taxon>
        <taxon>Ascomycota</taxon>
        <taxon>Pezizomycotina</taxon>
        <taxon>Dothideomycetes</taxon>
        <taxon>Dothideomycetidae</taxon>
        <taxon>Cladosporiales</taxon>
        <taxon>Cladosporiaceae</taxon>
        <taxon>Cryoendolithus</taxon>
    </lineage>
</organism>
<dbReference type="InParanoid" id="A0A1V8TIT9"/>
<feature type="domain" description="SET" evidence="1">
    <location>
        <begin position="68"/>
        <end position="207"/>
    </location>
</feature>
<protein>
    <recommendedName>
        <fullName evidence="1">SET domain-containing protein</fullName>
    </recommendedName>
</protein>
<reference evidence="3" key="1">
    <citation type="submission" date="2017-03" db="EMBL/GenBank/DDBJ databases">
        <title>Genomes of endolithic fungi from Antarctica.</title>
        <authorList>
            <person name="Coleine C."/>
            <person name="Masonjones S."/>
            <person name="Stajich J.E."/>
        </authorList>
    </citation>
    <scope>NUCLEOTIDE SEQUENCE [LARGE SCALE GENOMIC DNA]</scope>
    <source>
        <strain evidence="3">CCFEE 5527</strain>
    </source>
</reference>
<dbReference type="PROSITE" id="PS50280">
    <property type="entry name" value="SET"/>
    <property type="match status" value="1"/>
</dbReference>
<gene>
    <name evidence="2" type="ORF">B0A48_05553</name>
</gene>
<comment type="caution">
    <text evidence="2">The sequence shown here is derived from an EMBL/GenBank/DDBJ whole genome shotgun (WGS) entry which is preliminary data.</text>
</comment>
<accession>A0A1V8TIT9</accession>
<dbReference type="EMBL" id="NAJO01000007">
    <property type="protein sequence ID" value="OQO11297.1"/>
    <property type="molecule type" value="Genomic_DNA"/>
</dbReference>
<keyword evidence="3" id="KW-1185">Reference proteome</keyword>
<evidence type="ECO:0000313" key="2">
    <source>
        <dbReference type="EMBL" id="OQO11297.1"/>
    </source>
</evidence>
<dbReference type="AlphaFoldDB" id="A0A1V8TIT9"/>
<dbReference type="InterPro" id="IPR001214">
    <property type="entry name" value="SET_dom"/>
</dbReference>
<dbReference type="STRING" id="1507870.A0A1V8TIT9"/>